<dbReference type="InterPro" id="IPR001412">
    <property type="entry name" value="aa-tRNA-synth_I_CS"/>
</dbReference>
<proteinExistence type="inferred from homology"/>
<gene>
    <name evidence="9" type="ORF">D7Y13_43730</name>
</gene>
<comment type="caution">
    <text evidence="9">The sequence shown here is derived from an EMBL/GenBank/DDBJ whole genome shotgun (WGS) entry which is preliminary data.</text>
</comment>
<feature type="domain" description="Aminoacyl-tRNA synthetase class Ia" evidence="8">
    <location>
        <begin position="6"/>
        <end position="136"/>
    </location>
</feature>
<dbReference type="EMBL" id="RAWI01001194">
    <property type="protein sequence ID" value="RKH78730.1"/>
    <property type="molecule type" value="Genomic_DNA"/>
</dbReference>
<sequence length="139" mass="15999">ALSMFPYPSGNLHMGHVRNYTITDVIARVHRMQGFRVLHPMGWDAFGLPAENAAIDRGVSPASWTYENIDQMRQQLQRLGLSYDWGREVATCSPNYYRWTQWLFLEFFKAGLAYQKEAAVNWDPIDQTVLANEQVDSQG</sequence>
<evidence type="ECO:0000256" key="3">
    <source>
        <dbReference type="ARBA" id="ARBA00022598"/>
    </source>
</evidence>
<keyword evidence="4" id="KW-0547">Nucleotide-binding</keyword>
<feature type="non-terminal residue" evidence="9">
    <location>
        <position position="1"/>
    </location>
</feature>
<evidence type="ECO:0000256" key="2">
    <source>
        <dbReference type="ARBA" id="ARBA00013164"/>
    </source>
</evidence>
<dbReference type="InterPro" id="IPR002302">
    <property type="entry name" value="Leu-tRNA-ligase"/>
</dbReference>
<comment type="similarity">
    <text evidence="1">Belongs to the class-I aminoacyl-tRNA synthetase family.</text>
</comment>
<evidence type="ECO:0000256" key="1">
    <source>
        <dbReference type="ARBA" id="ARBA00005594"/>
    </source>
</evidence>
<dbReference type="SUPFAM" id="SSF52374">
    <property type="entry name" value="Nucleotidylyl transferase"/>
    <property type="match status" value="1"/>
</dbReference>
<dbReference type="Gene3D" id="3.40.50.620">
    <property type="entry name" value="HUPs"/>
    <property type="match status" value="1"/>
</dbReference>
<evidence type="ECO:0000256" key="5">
    <source>
        <dbReference type="ARBA" id="ARBA00022840"/>
    </source>
</evidence>
<keyword evidence="10" id="KW-1185">Reference proteome</keyword>
<keyword evidence="6" id="KW-0648">Protein biosynthesis</keyword>
<evidence type="ECO:0000313" key="10">
    <source>
        <dbReference type="Proteomes" id="UP000278907"/>
    </source>
</evidence>
<keyword evidence="5" id="KW-0067">ATP-binding</keyword>
<evidence type="ECO:0000259" key="8">
    <source>
        <dbReference type="Pfam" id="PF00133"/>
    </source>
</evidence>
<dbReference type="InterPro" id="IPR002300">
    <property type="entry name" value="aa-tRNA-synth_Ia"/>
</dbReference>
<keyword evidence="9" id="KW-0808">Transferase</keyword>
<dbReference type="EC" id="6.1.1.4" evidence="2"/>
<dbReference type="PRINTS" id="PR00985">
    <property type="entry name" value="TRNASYNTHLEU"/>
</dbReference>
<keyword evidence="3 9" id="KW-0436">Ligase</keyword>
<dbReference type="PANTHER" id="PTHR43740:SF2">
    <property type="entry name" value="LEUCINE--TRNA LIGASE, MITOCHONDRIAL"/>
    <property type="match status" value="1"/>
</dbReference>
<dbReference type="Pfam" id="PF00133">
    <property type="entry name" value="tRNA-synt_1"/>
    <property type="match status" value="1"/>
</dbReference>
<evidence type="ECO:0000256" key="4">
    <source>
        <dbReference type="ARBA" id="ARBA00022741"/>
    </source>
</evidence>
<evidence type="ECO:0000256" key="6">
    <source>
        <dbReference type="ARBA" id="ARBA00022917"/>
    </source>
</evidence>
<protein>
    <recommendedName>
        <fullName evidence="2">leucine--tRNA ligase</fullName>
        <ecNumber evidence="2">6.1.1.4</ecNumber>
    </recommendedName>
</protein>
<keyword evidence="7" id="KW-0030">Aminoacyl-tRNA synthetase</keyword>
<dbReference type="GO" id="GO:0016874">
    <property type="term" value="F:ligase activity"/>
    <property type="evidence" value="ECO:0007669"/>
    <property type="project" value="UniProtKB-KW"/>
</dbReference>
<evidence type="ECO:0000256" key="7">
    <source>
        <dbReference type="ARBA" id="ARBA00023146"/>
    </source>
</evidence>
<keyword evidence="9" id="KW-0418">Kinase</keyword>
<dbReference type="Proteomes" id="UP000278907">
    <property type="component" value="Unassembled WGS sequence"/>
</dbReference>
<reference evidence="9 10" key="1">
    <citation type="submission" date="2018-09" db="EMBL/GenBank/DDBJ databases">
        <authorList>
            <person name="Livingstone P.G."/>
            <person name="Whitworth D.E."/>
        </authorList>
    </citation>
    <scope>NUCLEOTIDE SEQUENCE [LARGE SCALE GENOMIC DNA]</scope>
    <source>
        <strain evidence="9 10">CA031B</strain>
    </source>
</reference>
<dbReference type="PROSITE" id="PS00178">
    <property type="entry name" value="AA_TRNA_LIGASE_I"/>
    <property type="match status" value="1"/>
</dbReference>
<dbReference type="GO" id="GO:0016301">
    <property type="term" value="F:kinase activity"/>
    <property type="evidence" value="ECO:0007669"/>
    <property type="project" value="UniProtKB-KW"/>
</dbReference>
<feature type="non-terminal residue" evidence="9">
    <location>
        <position position="139"/>
    </location>
</feature>
<organism evidence="9 10">
    <name type="scientific">Corallococcus praedator</name>
    <dbReference type="NCBI Taxonomy" id="2316724"/>
    <lineage>
        <taxon>Bacteria</taxon>
        <taxon>Pseudomonadati</taxon>
        <taxon>Myxococcota</taxon>
        <taxon>Myxococcia</taxon>
        <taxon>Myxococcales</taxon>
        <taxon>Cystobacterineae</taxon>
        <taxon>Myxococcaceae</taxon>
        <taxon>Corallococcus</taxon>
    </lineage>
</organism>
<name>A0ABX9Q225_9BACT</name>
<evidence type="ECO:0000313" key="9">
    <source>
        <dbReference type="EMBL" id="RKH78730.1"/>
    </source>
</evidence>
<accession>A0ABX9Q225</accession>
<dbReference type="InterPro" id="IPR014729">
    <property type="entry name" value="Rossmann-like_a/b/a_fold"/>
</dbReference>
<dbReference type="PANTHER" id="PTHR43740">
    <property type="entry name" value="LEUCYL-TRNA SYNTHETASE"/>
    <property type="match status" value="1"/>
</dbReference>